<reference evidence="1 2" key="1">
    <citation type="journal article" date="2013" name="PLoS ONE">
        <title>Poles Apart: Arctic and Antarctic Octadecabacter strains Share High Genome Plasticity and a New Type of Xanthorhodopsin.</title>
        <authorList>
            <person name="Vollmers J."/>
            <person name="Voget S."/>
            <person name="Dietrich S."/>
            <person name="Gollnow K."/>
            <person name="Smits M."/>
            <person name="Meyer K."/>
            <person name="Brinkhoff T."/>
            <person name="Simon M."/>
            <person name="Daniel R."/>
        </authorList>
    </citation>
    <scope>NUCLEOTIDE SEQUENCE [LARGE SCALE GENOMIC DNA]</scope>
    <source>
        <strain evidence="1 2">307</strain>
    </source>
</reference>
<name>M9R384_9RHOB</name>
<keyword evidence="2" id="KW-1185">Reference proteome</keyword>
<dbReference type="InterPro" id="IPR011990">
    <property type="entry name" value="TPR-like_helical_dom_sf"/>
</dbReference>
<organism evidence="1 2">
    <name type="scientific">Octadecabacter antarcticus 307</name>
    <dbReference type="NCBI Taxonomy" id="391626"/>
    <lineage>
        <taxon>Bacteria</taxon>
        <taxon>Pseudomonadati</taxon>
        <taxon>Pseudomonadota</taxon>
        <taxon>Alphaproteobacteria</taxon>
        <taxon>Rhodobacterales</taxon>
        <taxon>Roseobacteraceae</taxon>
        <taxon>Octadecabacter</taxon>
    </lineage>
</organism>
<dbReference type="OrthoDB" id="8265192at2"/>
<dbReference type="EMBL" id="CP003740">
    <property type="protein sequence ID" value="AGI67079.1"/>
    <property type="molecule type" value="Genomic_DNA"/>
</dbReference>
<dbReference type="Proteomes" id="UP000005307">
    <property type="component" value="Chromosome"/>
</dbReference>
<accession>M9R384</accession>
<dbReference type="eggNOG" id="ENOG50345QP">
    <property type="taxonomic scope" value="Bacteria"/>
</dbReference>
<dbReference type="RefSeq" id="WP_015499116.1">
    <property type="nucleotide sequence ID" value="NC_020911.1"/>
</dbReference>
<dbReference type="SUPFAM" id="SSF48452">
    <property type="entry name" value="TPR-like"/>
    <property type="match status" value="1"/>
</dbReference>
<protein>
    <submittedName>
        <fullName evidence="1">Uncharacterized protein</fullName>
    </submittedName>
</protein>
<dbReference type="KEGG" id="oat:OAN307_c14000"/>
<proteinExistence type="predicted"/>
<sequence length="167" mass="18142">MANLNVASRYAPDTNTYSDKTWQNLTLAANSAWEEGDDHAACSFYNSALKEAKRLLNLAEHGSGPTEAPMIMVISHHNLAEAALRIGQPDVALAHYQTPFDRLLVLASLKSTPADLRQTCIANLKEATTALVVHLQFTGAHVWHVGDIIRKAQFAVASRPAVGVRLS</sequence>
<dbReference type="HOGENOM" id="CLU_1592903_0_0_5"/>
<evidence type="ECO:0000313" key="2">
    <source>
        <dbReference type="Proteomes" id="UP000005307"/>
    </source>
</evidence>
<evidence type="ECO:0000313" key="1">
    <source>
        <dbReference type="EMBL" id="AGI67079.1"/>
    </source>
</evidence>
<dbReference type="AlphaFoldDB" id="M9R384"/>
<gene>
    <name evidence="1" type="ORF">OAN307_c14000</name>
</gene>